<dbReference type="SMART" id="SM00086">
    <property type="entry name" value="PAC"/>
    <property type="match status" value="2"/>
</dbReference>
<dbReference type="Pfam" id="PF08448">
    <property type="entry name" value="PAS_4"/>
    <property type="match status" value="1"/>
</dbReference>
<evidence type="ECO:0000256" key="1">
    <source>
        <dbReference type="SAM" id="MobiDB-lite"/>
    </source>
</evidence>
<dbReference type="SUPFAM" id="SSF55785">
    <property type="entry name" value="PYP-like sensor domain (PAS domain)"/>
    <property type="match status" value="3"/>
</dbReference>
<dbReference type="SMART" id="SM00091">
    <property type="entry name" value="PAS"/>
    <property type="match status" value="3"/>
</dbReference>
<evidence type="ECO:0000259" key="3">
    <source>
        <dbReference type="PROSITE" id="PS50113"/>
    </source>
</evidence>
<dbReference type="PROSITE" id="PS50887">
    <property type="entry name" value="GGDEF"/>
    <property type="match status" value="1"/>
</dbReference>
<dbReference type="SUPFAM" id="SSF55073">
    <property type="entry name" value="Nucleotide cyclase"/>
    <property type="match status" value="1"/>
</dbReference>
<evidence type="ECO:0008006" key="7">
    <source>
        <dbReference type="Google" id="ProtNLM"/>
    </source>
</evidence>
<dbReference type="CDD" id="cd01949">
    <property type="entry name" value="GGDEF"/>
    <property type="match status" value="1"/>
</dbReference>
<dbReference type="CDD" id="cd00130">
    <property type="entry name" value="PAS"/>
    <property type="match status" value="3"/>
</dbReference>
<dbReference type="Gene3D" id="3.30.450.20">
    <property type="entry name" value="PAS domain"/>
    <property type="match status" value="3"/>
</dbReference>
<feature type="compositionally biased region" description="Basic and acidic residues" evidence="1">
    <location>
        <begin position="1"/>
        <end position="14"/>
    </location>
</feature>
<dbReference type="InterPro" id="IPR000160">
    <property type="entry name" value="GGDEF_dom"/>
</dbReference>
<dbReference type="RefSeq" id="WP_183356249.1">
    <property type="nucleotide sequence ID" value="NZ_BLXX01000014.1"/>
</dbReference>
<feature type="region of interest" description="Disordered" evidence="1">
    <location>
        <begin position="61"/>
        <end position="80"/>
    </location>
</feature>
<dbReference type="NCBIfam" id="TIGR00254">
    <property type="entry name" value="GGDEF"/>
    <property type="match status" value="1"/>
</dbReference>
<gene>
    <name evidence="5" type="ORF">GMST_37820</name>
</gene>
<evidence type="ECO:0000313" key="5">
    <source>
        <dbReference type="EMBL" id="GFO61457.1"/>
    </source>
</evidence>
<dbReference type="SMART" id="SM00267">
    <property type="entry name" value="GGDEF"/>
    <property type="match status" value="1"/>
</dbReference>
<evidence type="ECO:0000259" key="4">
    <source>
        <dbReference type="PROSITE" id="PS50887"/>
    </source>
</evidence>
<dbReference type="Proteomes" id="UP000556026">
    <property type="component" value="Unassembled WGS sequence"/>
</dbReference>
<dbReference type="Gene3D" id="3.30.70.270">
    <property type="match status" value="1"/>
</dbReference>
<dbReference type="InterPro" id="IPR052155">
    <property type="entry name" value="Biofilm_reg_signaling"/>
</dbReference>
<dbReference type="InterPro" id="IPR001610">
    <property type="entry name" value="PAC"/>
</dbReference>
<organism evidence="5 6">
    <name type="scientific">Geomonas silvestris</name>
    <dbReference type="NCBI Taxonomy" id="2740184"/>
    <lineage>
        <taxon>Bacteria</taxon>
        <taxon>Pseudomonadati</taxon>
        <taxon>Thermodesulfobacteriota</taxon>
        <taxon>Desulfuromonadia</taxon>
        <taxon>Geobacterales</taxon>
        <taxon>Geobacteraceae</taxon>
        <taxon>Geomonas</taxon>
    </lineage>
</organism>
<feature type="domain" description="PAC" evidence="3">
    <location>
        <begin position="161"/>
        <end position="211"/>
    </location>
</feature>
<feature type="domain" description="PAS" evidence="2">
    <location>
        <begin position="347"/>
        <end position="410"/>
    </location>
</feature>
<reference evidence="6" key="1">
    <citation type="submission" date="2020-06" db="EMBL/GenBank/DDBJ databases">
        <title>Draft genomic sequence of Geomonas sp. Red330.</title>
        <authorList>
            <person name="Itoh H."/>
            <person name="Zhenxing X."/>
            <person name="Ushijima N."/>
            <person name="Masuda Y."/>
            <person name="Shiratori Y."/>
            <person name="Senoo K."/>
        </authorList>
    </citation>
    <scope>NUCLEOTIDE SEQUENCE [LARGE SCALE GENOMIC DNA]</scope>
    <source>
        <strain evidence="6">Red330</strain>
    </source>
</reference>
<dbReference type="InterPro" id="IPR035965">
    <property type="entry name" value="PAS-like_dom_sf"/>
</dbReference>
<dbReference type="InterPro" id="IPR000014">
    <property type="entry name" value="PAS"/>
</dbReference>
<feature type="domain" description="PAS" evidence="2">
    <location>
        <begin position="83"/>
        <end position="137"/>
    </location>
</feature>
<dbReference type="EMBL" id="BLXX01000014">
    <property type="protein sequence ID" value="GFO61457.1"/>
    <property type="molecule type" value="Genomic_DNA"/>
</dbReference>
<accession>A0A6V8MNL0</accession>
<dbReference type="InterPro" id="IPR043128">
    <property type="entry name" value="Rev_trsase/Diguanyl_cyclase"/>
</dbReference>
<protein>
    <recommendedName>
        <fullName evidence="7">Diguanylate cyclase</fullName>
    </recommendedName>
</protein>
<dbReference type="PROSITE" id="PS50112">
    <property type="entry name" value="PAS"/>
    <property type="match status" value="3"/>
</dbReference>
<proteinExistence type="predicted"/>
<feature type="domain" description="GGDEF" evidence="4">
    <location>
        <begin position="494"/>
        <end position="617"/>
    </location>
</feature>
<dbReference type="AlphaFoldDB" id="A0A6V8MNL0"/>
<comment type="caution">
    <text evidence="5">The sequence shown here is derived from an EMBL/GenBank/DDBJ whole genome shotgun (WGS) entry which is preliminary data.</text>
</comment>
<feature type="compositionally biased region" description="Basic and acidic residues" evidence="1">
    <location>
        <begin position="22"/>
        <end position="31"/>
    </location>
</feature>
<name>A0A6V8MNL0_9BACT</name>
<dbReference type="PROSITE" id="PS50113">
    <property type="entry name" value="PAC"/>
    <property type="match status" value="2"/>
</dbReference>
<dbReference type="Pfam" id="PF13426">
    <property type="entry name" value="PAS_9"/>
    <property type="match status" value="2"/>
</dbReference>
<dbReference type="InterPro" id="IPR000700">
    <property type="entry name" value="PAS-assoc_C"/>
</dbReference>
<feature type="domain" description="PAS" evidence="2">
    <location>
        <begin position="212"/>
        <end position="262"/>
    </location>
</feature>
<dbReference type="Pfam" id="PF00990">
    <property type="entry name" value="GGDEF"/>
    <property type="match status" value="1"/>
</dbReference>
<keyword evidence="6" id="KW-1185">Reference proteome</keyword>
<dbReference type="NCBIfam" id="TIGR00229">
    <property type="entry name" value="sensory_box"/>
    <property type="match status" value="3"/>
</dbReference>
<dbReference type="InterPro" id="IPR029787">
    <property type="entry name" value="Nucleotide_cyclase"/>
</dbReference>
<dbReference type="InterPro" id="IPR013656">
    <property type="entry name" value="PAS_4"/>
</dbReference>
<sequence length="620" mass="69868">MASHRDKDQADNGRHPLQHSPKPWEAERQEASFAKETELLRLVELEMQNAELREARDLAEAPGAPRQAELPAPEQAGSTLRDSEELMYRLADIAVDAIVMLDHTGVVTFCNSACERMFGCDASEVNGSDFHRFFLPERLKEAHQTGFDLFSKDGTGPLIGTLTELPARRTDGSEFALELSVSALMLRGAWHAIGIMRDVTERKKLEAEVQEAREYAENIVETVREPLVVLDSQLRILTANHSFYDTFQVTREETIGNFIYDLGNRQWDIPKLRVLFEEILPKDTVFNGYEVEHDFQEIGRKIILLNARQIFRENIGSHIILLAMEDITERKLAEERISEVIGQQQAILDNIPNIAWLKDRDGRYVAVNQPFSSAFLVPPEEMIGKSDRDIYPPELAEKYERDSREVMAAGRRRYFEEATVDAAGKMRYLEKIETPIFGDKGIVIGIIGIAHDITSRKEVEVTLRHDSTHDILTGLYNRAFFEAELEHLAQGRRLPLCIVMADVNGLKMVNDTRGHEAGDELIRLAARVIQRAFRSDEVVARIGGDEFAILLPGASLEVTKEAVERIRRSPEMTGGKLSIAFGVACAQGKDQVGAALKQSDELMYLDKAAQKPLIDDKCED</sequence>
<feature type="region of interest" description="Disordered" evidence="1">
    <location>
        <begin position="1"/>
        <end position="31"/>
    </location>
</feature>
<evidence type="ECO:0000313" key="6">
    <source>
        <dbReference type="Proteomes" id="UP000556026"/>
    </source>
</evidence>
<evidence type="ECO:0000259" key="2">
    <source>
        <dbReference type="PROSITE" id="PS50112"/>
    </source>
</evidence>
<dbReference type="PANTHER" id="PTHR44757:SF2">
    <property type="entry name" value="BIOFILM ARCHITECTURE MAINTENANCE PROTEIN MBAA"/>
    <property type="match status" value="1"/>
</dbReference>
<dbReference type="PANTHER" id="PTHR44757">
    <property type="entry name" value="DIGUANYLATE CYCLASE DGCP"/>
    <property type="match status" value="1"/>
</dbReference>
<feature type="domain" description="PAC" evidence="3">
    <location>
        <begin position="413"/>
        <end position="465"/>
    </location>
</feature>